<keyword evidence="2" id="KW-1133">Transmembrane helix</keyword>
<feature type="region of interest" description="Disordered" evidence="1">
    <location>
        <begin position="213"/>
        <end position="242"/>
    </location>
</feature>
<evidence type="ECO:0000259" key="3">
    <source>
        <dbReference type="Pfam" id="PF00884"/>
    </source>
</evidence>
<dbReference type="Proteomes" id="UP000031186">
    <property type="component" value="Unassembled WGS sequence"/>
</dbReference>
<keyword evidence="2" id="KW-0472">Membrane</keyword>
<sequence>MYPPLVCFFFAIYFVSVTTTKLLRLSLNAHVFPTGVFVFCLPTFIVPDLVLITLIWILLRRRNGLFALLGFGLACLICFVTLGAASSQLGFFYQTGGEIDWGDATTFAFSEEGRKVLLSEGKTPLAFTCIILVVSWLVKFRLYKYVSSALAAVEIYAQSGLFCLLPVLVPPNGTKQTECLTRVSPVIRWTASKVGLSKLTKAENESSLLPTQEYEFDSDSDSSCDGPPNNTTRRRLGKTDSAPTRAMHCPGFIPWSYGIMVLLGFLAILILFDPERPYSRMFTTLPLPLLAVFAPKSIECTSSSWPLPDLIDRSNWEAPRGNFRGWAPGAANDIIQKYRDRKPEWLPSELPQGFTRWTLEARTGDVSELLKNATGHHDSSCPDPLVLDPYYNPANDPMKISNLENPVLKPLEKMLQDGSVKIKHIAIILMESMREELFPLQQGSSFHDLIIKSHDELDHDDINELLSHISPNTERITGRSGNWKSKNGTAFGRKYSEWNDKTEDGFGGLHVVGGLTTSSVSTKSLAAVHCGAWPMPVDMFEEAETESYQPCLPEILELFNRLKKNTTSDNYHEQQWYPAFFQAVTDGYDRQDKFDSKIGFKHIVNKNRIKEDSENNPELEEINYFGFPETALKTYLTDYITNATANNQRMFLSHFTSTTHHPWAVPKWFNSSEYMGSAHGLMQTHKDLNSYLNTIRFNDAWIGQLMQIFDDQGISDETLVIFVGDHGQAFKEDFSKTGTYENGHISNFRVPITFRHPKLPRVEHRVNATSLSILPTILDLLVNTGSLNEKDTAAAADLVQDYEGQSLIRPFETTRKGRRAWNYSLVNPGGRMLTITSSDAPWRLVLPLDKKTEYVFSDLGQDPMELNRVLEWSINSLASTVRRKYGDGAADWLIEAEKVGLWWAAERKRLWNYNPSS</sequence>
<accession>A0A0B4FC16</accession>
<dbReference type="InterPro" id="IPR017850">
    <property type="entry name" value="Alkaline_phosphatase_core_sf"/>
</dbReference>
<proteinExistence type="predicted"/>
<evidence type="ECO:0000313" key="4">
    <source>
        <dbReference type="EMBL" id="KID63446.1"/>
    </source>
</evidence>
<dbReference type="Gene3D" id="3.40.720.10">
    <property type="entry name" value="Alkaline Phosphatase, subunit A"/>
    <property type="match status" value="1"/>
</dbReference>
<feature type="transmembrane region" description="Helical" evidence="2">
    <location>
        <begin position="66"/>
        <end position="85"/>
    </location>
</feature>
<evidence type="ECO:0000256" key="1">
    <source>
        <dbReference type="SAM" id="MobiDB-lite"/>
    </source>
</evidence>
<organism evidence="4 5">
    <name type="scientific">Metarhizium anisopliae (strain ARSEF 549)</name>
    <dbReference type="NCBI Taxonomy" id="3151832"/>
    <lineage>
        <taxon>Eukaryota</taxon>
        <taxon>Fungi</taxon>
        <taxon>Dikarya</taxon>
        <taxon>Ascomycota</taxon>
        <taxon>Pezizomycotina</taxon>
        <taxon>Sordariomycetes</taxon>
        <taxon>Hypocreomycetidae</taxon>
        <taxon>Hypocreales</taxon>
        <taxon>Clavicipitaceae</taxon>
        <taxon>Metarhizium</taxon>
    </lineage>
</organism>
<dbReference type="EMBL" id="AZNF01000010">
    <property type="protein sequence ID" value="KID63446.1"/>
    <property type="molecule type" value="Genomic_DNA"/>
</dbReference>
<protein>
    <submittedName>
        <fullName evidence="4">Sulfatase domain containing protein</fullName>
    </submittedName>
</protein>
<dbReference type="InterPro" id="IPR000917">
    <property type="entry name" value="Sulfatase_N"/>
</dbReference>
<dbReference type="VEuPathDB" id="FungiDB:MAN_07647"/>
<keyword evidence="5" id="KW-1185">Reference proteome</keyword>
<dbReference type="PANTHER" id="PTHR43751">
    <property type="entry name" value="SULFATASE"/>
    <property type="match status" value="1"/>
</dbReference>
<feature type="non-terminal residue" evidence="4">
    <location>
        <position position="1"/>
    </location>
</feature>
<feature type="domain" description="Sulfatase N-terminal" evidence="3">
    <location>
        <begin position="516"/>
        <end position="781"/>
    </location>
</feature>
<evidence type="ECO:0000256" key="2">
    <source>
        <dbReference type="SAM" id="Phobius"/>
    </source>
</evidence>
<gene>
    <name evidence="4" type="ORF">MAN_07647</name>
</gene>
<dbReference type="InterPro" id="IPR052701">
    <property type="entry name" value="GAG_Ulvan_Degrading_Sulfatases"/>
</dbReference>
<dbReference type="HOGENOM" id="CLU_016056_0_0_1"/>
<feature type="transmembrane region" description="Helical" evidence="2">
    <location>
        <begin position="125"/>
        <end position="142"/>
    </location>
</feature>
<dbReference type="AlphaFoldDB" id="A0A0B4FC16"/>
<dbReference type="Pfam" id="PF00884">
    <property type="entry name" value="Sulfatase"/>
    <property type="match status" value="1"/>
</dbReference>
<dbReference type="PANTHER" id="PTHR43751:SF3">
    <property type="entry name" value="SULFATASE N-TERMINAL DOMAIN-CONTAINING PROTEIN"/>
    <property type="match status" value="1"/>
</dbReference>
<name>A0A0B4FC16_METAF</name>
<evidence type="ECO:0000313" key="5">
    <source>
        <dbReference type="Proteomes" id="UP000031186"/>
    </source>
</evidence>
<feature type="transmembrane region" description="Helical" evidence="2">
    <location>
        <begin position="252"/>
        <end position="272"/>
    </location>
</feature>
<comment type="caution">
    <text evidence="4">The sequence shown here is derived from an EMBL/GenBank/DDBJ whole genome shotgun (WGS) entry which is preliminary data.</text>
</comment>
<dbReference type="OrthoDB" id="96314at2759"/>
<feature type="transmembrane region" description="Helical" evidence="2">
    <location>
        <begin position="36"/>
        <end position="59"/>
    </location>
</feature>
<keyword evidence="2" id="KW-0812">Transmembrane</keyword>
<reference evidence="4 5" key="1">
    <citation type="journal article" date="2014" name="Proc. Natl. Acad. Sci. U.S.A.">
        <title>Trajectory and genomic determinants of fungal-pathogen speciation and host adaptation.</title>
        <authorList>
            <person name="Hu X."/>
            <person name="Xiao G."/>
            <person name="Zheng P."/>
            <person name="Shang Y."/>
            <person name="Su Y."/>
            <person name="Zhang X."/>
            <person name="Liu X."/>
            <person name="Zhan S."/>
            <person name="St Leger R.J."/>
            <person name="Wang C."/>
        </authorList>
    </citation>
    <scope>NUCLEOTIDE SEQUENCE [LARGE SCALE GENOMIC DNA]</scope>
    <source>
        <strain evidence="4 5">ARSEF 549</strain>
    </source>
</reference>
<dbReference type="SUPFAM" id="SSF53649">
    <property type="entry name" value="Alkaline phosphatase-like"/>
    <property type="match status" value="1"/>
</dbReference>